<evidence type="ECO:0000313" key="1">
    <source>
        <dbReference type="EMBL" id="RMW95089.1"/>
    </source>
</evidence>
<name>A0A3M6QAZ5_9BURK</name>
<dbReference type="EMBL" id="RDQL01000002">
    <property type="protein sequence ID" value="RMX02216.1"/>
    <property type="molecule type" value="Genomic_DNA"/>
</dbReference>
<feature type="non-terminal residue" evidence="4">
    <location>
        <position position="35"/>
    </location>
</feature>
<accession>A0A3M6QAZ5</accession>
<reference evidence="4 7" key="1">
    <citation type="submission" date="2018-10" db="EMBL/GenBank/DDBJ databases">
        <title>Comamonadaceae CDC group NO-1 genome sequencing and assembly.</title>
        <authorList>
            <person name="Bernier A.-M."/>
            <person name="Bernard K."/>
        </authorList>
    </citation>
    <scope>NUCLEOTIDE SEQUENCE [LARGE SCALE GENOMIC DNA]</scope>
    <source>
        <strain evidence="4 7">NML161473</strain>
    </source>
</reference>
<dbReference type="EMBL" id="RDQL01000022">
    <property type="protein sequence ID" value="RMW96084.1"/>
    <property type="molecule type" value="Genomic_DNA"/>
</dbReference>
<gene>
    <name evidence="6" type="ORF">EBQ25_01460</name>
    <name evidence="5" type="ORF">EBQ25_02890</name>
    <name evidence="4" type="ORF">EBQ25_06320</name>
    <name evidence="3" type="ORF">EBQ25_11360</name>
    <name evidence="2" type="ORF">EBQ25_12035</name>
    <name evidence="1" type="ORF">EBQ25_12155</name>
</gene>
<evidence type="ECO:0000313" key="7">
    <source>
        <dbReference type="Proteomes" id="UP000267035"/>
    </source>
</evidence>
<proteinExistence type="predicted"/>
<dbReference type="AlphaFoldDB" id="A0A3M6QAZ5"/>
<protein>
    <submittedName>
        <fullName evidence="4">Transcriptional regulator</fullName>
    </submittedName>
</protein>
<keyword evidence="7" id="KW-1185">Reference proteome</keyword>
<evidence type="ECO:0000313" key="3">
    <source>
        <dbReference type="EMBL" id="RMW96084.1"/>
    </source>
</evidence>
<evidence type="ECO:0000313" key="6">
    <source>
        <dbReference type="EMBL" id="RMX02945.1"/>
    </source>
</evidence>
<organism evidence="4 7">
    <name type="scientific">Allofranklinella schreckenbergeri</name>
    <dbReference type="NCBI Taxonomy" id="1076744"/>
    <lineage>
        <taxon>Bacteria</taxon>
        <taxon>Pseudomonadati</taxon>
        <taxon>Pseudomonadota</taxon>
        <taxon>Betaproteobacteria</taxon>
        <taxon>Burkholderiales</taxon>
        <taxon>Comamonadaceae</taxon>
        <taxon>Allofranklinella</taxon>
    </lineage>
</organism>
<dbReference type="EMBL" id="RDQL01000028">
    <property type="protein sequence ID" value="RMW95371.1"/>
    <property type="molecule type" value="Genomic_DNA"/>
</dbReference>
<sequence length="35" mass="4210">MRAYSQDLRDRVLAALERGERPSAIARRYEVSRMW</sequence>
<dbReference type="InterPro" id="IPR009057">
    <property type="entry name" value="Homeodomain-like_sf"/>
</dbReference>
<evidence type="ECO:0000313" key="5">
    <source>
        <dbReference type="EMBL" id="RMX02216.1"/>
    </source>
</evidence>
<dbReference type="Proteomes" id="UP000267035">
    <property type="component" value="Unassembled WGS sequence"/>
</dbReference>
<evidence type="ECO:0000313" key="4">
    <source>
        <dbReference type="EMBL" id="RMW99800.1"/>
    </source>
</evidence>
<evidence type="ECO:0000313" key="2">
    <source>
        <dbReference type="EMBL" id="RMW95371.1"/>
    </source>
</evidence>
<dbReference type="EMBL" id="RDQL01000001">
    <property type="protein sequence ID" value="RMX02945.1"/>
    <property type="molecule type" value="Genomic_DNA"/>
</dbReference>
<dbReference type="EMBL" id="RDQL01000031">
    <property type="protein sequence ID" value="RMW95089.1"/>
    <property type="molecule type" value="Genomic_DNA"/>
</dbReference>
<dbReference type="EMBL" id="RDQL01000007">
    <property type="protein sequence ID" value="RMW99800.1"/>
    <property type="molecule type" value="Genomic_DNA"/>
</dbReference>
<comment type="caution">
    <text evidence="4">The sequence shown here is derived from an EMBL/GenBank/DDBJ whole genome shotgun (WGS) entry which is preliminary data.</text>
</comment>
<dbReference type="SUPFAM" id="SSF46689">
    <property type="entry name" value="Homeodomain-like"/>
    <property type="match status" value="1"/>
</dbReference>